<evidence type="ECO:0000256" key="1">
    <source>
        <dbReference type="SAM" id="MobiDB-lite"/>
    </source>
</evidence>
<comment type="caution">
    <text evidence="2">The sequence shown here is derived from an EMBL/GenBank/DDBJ whole genome shotgun (WGS) entry which is preliminary data.</text>
</comment>
<protein>
    <submittedName>
        <fullName evidence="2">Uncharacterized protein</fullName>
    </submittedName>
</protein>
<dbReference type="AlphaFoldDB" id="A0A4Y2JNT0"/>
<evidence type="ECO:0000313" key="2">
    <source>
        <dbReference type="EMBL" id="GBM92041.1"/>
    </source>
</evidence>
<organism evidence="2 3">
    <name type="scientific">Araneus ventricosus</name>
    <name type="common">Orbweaver spider</name>
    <name type="synonym">Epeira ventricosa</name>
    <dbReference type="NCBI Taxonomy" id="182803"/>
    <lineage>
        <taxon>Eukaryota</taxon>
        <taxon>Metazoa</taxon>
        <taxon>Ecdysozoa</taxon>
        <taxon>Arthropoda</taxon>
        <taxon>Chelicerata</taxon>
        <taxon>Arachnida</taxon>
        <taxon>Araneae</taxon>
        <taxon>Araneomorphae</taxon>
        <taxon>Entelegynae</taxon>
        <taxon>Araneoidea</taxon>
        <taxon>Araneidae</taxon>
        <taxon>Araneus</taxon>
    </lineage>
</organism>
<name>A0A4Y2JNT0_ARAVE</name>
<dbReference type="EMBL" id="BGPR01003757">
    <property type="protein sequence ID" value="GBM92041.1"/>
    <property type="molecule type" value="Genomic_DNA"/>
</dbReference>
<accession>A0A4Y2JNT0</accession>
<keyword evidence="3" id="KW-1185">Reference proteome</keyword>
<reference evidence="2 3" key="1">
    <citation type="journal article" date="2019" name="Sci. Rep.">
        <title>Orb-weaving spider Araneus ventricosus genome elucidates the spidroin gene catalogue.</title>
        <authorList>
            <person name="Kono N."/>
            <person name="Nakamura H."/>
            <person name="Ohtoshi R."/>
            <person name="Moran D.A.P."/>
            <person name="Shinohara A."/>
            <person name="Yoshida Y."/>
            <person name="Fujiwara M."/>
            <person name="Mori M."/>
            <person name="Tomita M."/>
            <person name="Arakawa K."/>
        </authorList>
    </citation>
    <scope>NUCLEOTIDE SEQUENCE [LARGE SCALE GENOMIC DNA]</scope>
</reference>
<proteinExistence type="predicted"/>
<evidence type="ECO:0000313" key="3">
    <source>
        <dbReference type="Proteomes" id="UP000499080"/>
    </source>
</evidence>
<feature type="region of interest" description="Disordered" evidence="1">
    <location>
        <begin position="1"/>
        <end position="29"/>
    </location>
</feature>
<sequence length="151" mass="16757">MSPLFPTTAGPATPAEVSEGEDTRGAKVGDKTADVTQAYRGPAKCSFFWQTTRVFEIGTETKQAFWPRVSRSISAGKSPCGGPFAFYRAFAQPRYPTPTFGISQTHHEYLLAEASRLELSLWWTVAYYRVLVNLDILHRPSVFPITGPELP</sequence>
<dbReference type="Proteomes" id="UP000499080">
    <property type="component" value="Unassembled WGS sequence"/>
</dbReference>
<gene>
    <name evidence="2" type="ORF">AVEN_5502_1</name>
</gene>